<organism evidence="1 2">
    <name type="scientific">Lactuca saligna</name>
    <name type="common">Willowleaf lettuce</name>
    <dbReference type="NCBI Taxonomy" id="75948"/>
    <lineage>
        <taxon>Eukaryota</taxon>
        <taxon>Viridiplantae</taxon>
        <taxon>Streptophyta</taxon>
        <taxon>Embryophyta</taxon>
        <taxon>Tracheophyta</taxon>
        <taxon>Spermatophyta</taxon>
        <taxon>Magnoliopsida</taxon>
        <taxon>eudicotyledons</taxon>
        <taxon>Gunneridae</taxon>
        <taxon>Pentapetalae</taxon>
        <taxon>asterids</taxon>
        <taxon>campanulids</taxon>
        <taxon>Asterales</taxon>
        <taxon>Asteraceae</taxon>
        <taxon>Cichorioideae</taxon>
        <taxon>Cichorieae</taxon>
        <taxon>Lactucinae</taxon>
        <taxon>Lactuca</taxon>
    </lineage>
</organism>
<keyword evidence="2" id="KW-1185">Reference proteome</keyword>
<gene>
    <name evidence="1" type="ORF">LSALG_LOCUS21637</name>
</gene>
<sequence length="97" mass="11257">MAYSSETLSIVEQIDSTAMLNIKANQNLVLDLNSSRYYDDLKPMIKYLKYSPITQYMIMAETVPMVHLSNAYSFAFYNQNEWVINFEIDSHKISVTT</sequence>
<accession>A0AA35YXM0</accession>
<name>A0AA35YXM0_LACSI</name>
<dbReference type="EMBL" id="OX465080">
    <property type="protein sequence ID" value="CAI9281971.1"/>
    <property type="molecule type" value="Genomic_DNA"/>
</dbReference>
<protein>
    <submittedName>
        <fullName evidence="1">Uncharacterized protein</fullName>
    </submittedName>
</protein>
<dbReference type="Proteomes" id="UP001177003">
    <property type="component" value="Chromosome 4"/>
</dbReference>
<reference evidence="1" key="1">
    <citation type="submission" date="2023-04" db="EMBL/GenBank/DDBJ databases">
        <authorList>
            <person name="Vijverberg K."/>
            <person name="Xiong W."/>
            <person name="Schranz E."/>
        </authorList>
    </citation>
    <scope>NUCLEOTIDE SEQUENCE</scope>
</reference>
<dbReference type="AlphaFoldDB" id="A0AA35YXM0"/>
<evidence type="ECO:0000313" key="2">
    <source>
        <dbReference type="Proteomes" id="UP001177003"/>
    </source>
</evidence>
<evidence type="ECO:0000313" key="1">
    <source>
        <dbReference type="EMBL" id="CAI9281971.1"/>
    </source>
</evidence>
<proteinExistence type="predicted"/>